<organism evidence="2 3">
    <name type="scientific">Candidatus Brocadia carolinensis</name>
    <dbReference type="NCBI Taxonomy" id="1004156"/>
    <lineage>
        <taxon>Bacteria</taxon>
        <taxon>Pseudomonadati</taxon>
        <taxon>Planctomycetota</taxon>
        <taxon>Candidatus Brocadiia</taxon>
        <taxon>Candidatus Brocadiales</taxon>
        <taxon>Candidatus Brocadiaceae</taxon>
        <taxon>Candidatus Brocadia</taxon>
    </lineage>
</organism>
<evidence type="ECO:0000259" key="1">
    <source>
        <dbReference type="Pfam" id="PF14371"/>
    </source>
</evidence>
<dbReference type="STRING" id="1004156.AYP45_05190"/>
<feature type="domain" description="DUF4412" evidence="1">
    <location>
        <begin position="41"/>
        <end position="151"/>
    </location>
</feature>
<dbReference type="Proteomes" id="UP000189681">
    <property type="component" value="Unassembled WGS sequence"/>
</dbReference>
<dbReference type="AlphaFoldDB" id="A0A1V4AVI2"/>
<dbReference type="InterPro" id="IPR025524">
    <property type="entry name" value="DUF4412"/>
</dbReference>
<accession>A0A1V4AVI2</accession>
<comment type="caution">
    <text evidence="2">The sequence shown here is derived from an EMBL/GenBank/DDBJ whole genome shotgun (WGS) entry which is preliminary data.</text>
</comment>
<sequence length="202" mass="23064">MKIFNNKEEEKMRKKIVTAMLFIGSALIFAGTSMALEFSADMVMTAEGHKMTGKMFAKGDLSRMEMTSEGQRMITIARADKKVIWNLMPEENIYMEMPLNPKQMPKTEIKGEIDRKLVGSETIDGHPTNKYLITYKDGTATEKVYQWWATDINFPVKTADVNNTWAQEFKNVKVGSQPNSLFEVPKGYQKMQIPGMPSNMMR</sequence>
<name>A0A1V4AVI2_9BACT</name>
<proteinExistence type="predicted"/>
<evidence type="ECO:0000313" key="2">
    <source>
        <dbReference type="EMBL" id="OOP57133.1"/>
    </source>
</evidence>
<reference evidence="2 3" key="1">
    <citation type="journal article" date="2017" name="Water Res.">
        <title>Discovery and metagenomic analysis of an anammox bacterial enrichment related to Candidatus "Brocadia caroliniensis" in a full-scale glycerol-fed nitritation-denitritation separate centrate treatment process.</title>
        <authorList>
            <person name="Park H."/>
            <person name="Brotto A.C."/>
            <person name="van Loosdrecht M.C."/>
            <person name="Chandran K."/>
        </authorList>
    </citation>
    <scope>NUCLEOTIDE SEQUENCE [LARGE SCALE GENOMIC DNA]</scope>
    <source>
        <strain evidence="2">26THWARD</strain>
    </source>
</reference>
<dbReference type="Gene3D" id="2.50.20.10">
    <property type="entry name" value="Lipoprotein localisation LolA/LolB/LppX"/>
    <property type="match status" value="1"/>
</dbReference>
<dbReference type="EMBL" id="AYTS01000043">
    <property type="protein sequence ID" value="OOP57133.1"/>
    <property type="molecule type" value="Genomic_DNA"/>
</dbReference>
<gene>
    <name evidence="2" type="ORF">AYP45_05190</name>
</gene>
<evidence type="ECO:0000313" key="3">
    <source>
        <dbReference type="Proteomes" id="UP000189681"/>
    </source>
</evidence>
<dbReference type="Pfam" id="PF14371">
    <property type="entry name" value="DUF4412"/>
    <property type="match status" value="1"/>
</dbReference>
<protein>
    <recommendedName>
        <fullName evidence="1">DUF4412 domain-containing protein</fullName>
    </recommendedName>
</protein>